<dbReference type="EMBL" id="JAVFKY010000004">
    <property type="protein sequence ID" value="KAK5577523.1"/>
    <property type="molecule type" value="Genomic_DNA"/>
</dbReference>
<evidence type="ECO:0000256" key="2">
    <source>
        <dbReference type="ARBA" id="ARBA00022980"/>
    </source>
</evidence>
<dbReference type="PANTHER" id="PTHR11545:SF3">
    <property type="entry name" value="LARGE RIBOSOMAL SUBUNIT PROTEIN UL13"/>
    <property type="match status" value="1"/>
</dbReference>
<keyword evidence="3 4" id="KW-0687">Ribonucleoprotein</keyword>
<dbReference type="CDD" id="cd00392">
    <property type="entry name" value="Ribosomal_L13"/>
    <property type="match status" value="1"/>
</dbReference>
<dbReference type="Pfam" id="PF00572">
    <property type="entry name" value="Ribosomal_L13"/>
    <property type="match status" value="1"/>
</dbReference>
<dbReference type="GO" id="GO:0006412">
    <property type="term" value="P:translation"/>
    <property type="evidence" value="ECO:0007669"/>
    <property type="project" value="InterPro"/>
</dbReference>
<dbReference type="GO" id="GO:0017148">
    <property type="term" value="P:negative regulation of translation"/>
    <property type="evidence" value="ECO:0007669"/>
    <property type="project" value="TreeGrafter"/>
</dbReference>
<dbReference type="PROSITE" id="PS00783">
    <property type="entry name" value="RIBOSOMAL_L13"/>
    <property type="match status" value="1"/>
</dbReference>
<dbReference type="GO" id="GO:0003729">
    <property type="term" value="F:mRNA binding"/>
    <property type="evidence" value="ECO:0007669"/>
    <property type="project" value="TreeGrafter"/>
</dbReference>
<dbReference type="AlphaFoldDB" id="A0AAN7TXV5"/>
<sequence length="187" mass="21146">MFQKKAIVIDGKGHLLGRLASVVAKSLLSGQKIVVVRCEELNISGPLSRNKLKWADFLNLTMNTNHARGHRHGRSPSKIFWRAVRGMLPHKTPRGQAALDNMKVFEGIPAPYDKIKRVVVPSALRVVKLNTTRKFTVLSRLSQEVGWKYRAVVAKLEVQRKQRSSTYYRKAALVKAYRAQALKKFSA</sequence>
<dbReference type="GO" id="GO:0003735">
    <property type="term" value="F:structural constituent of ribosome"/>
    <property type="evidence" value="ECO:0007669"/>
    <property type="project" value="InterPro"/>
</dbReference>
<dbReference type="GO" id="GO:0022625">
    <property type="term" value="C:cytosolic large ribosomal subunit"/>
    <property type="evidence" value="ECO:0007669"/>
    <property type="project" value="TreeGrafter"/>
</dbReference>
<evidence type="ECO:0008006" key="7">
    <source>
        <dbReference type="Google" id="ProtNLM"/>
    </source>
</evidence>
<comment type="similarity">
    <text evidence="1 4">Belongs to the universal ribosomal protein uL13 family.</text>
</comment>
<organism evidence="5 6">
    <name type="scientific">Dictyostelium firmibasis</name>
    <dbReference type="NCBI Taxonomy" id="79012"/>
    <lineage>
        <taxon>Eukaryota</taxon>
        <taxon>Amoebozoa</taxon>
        <taxon>Evosea</taxon>
        <taxon>Eumycetozoa</taxon>
        <taxon>Dictyostelia</taxon>
        <taxon>Dictyosteliales</taxon>
        <taxon>Dictyosteliaceae</taxon>
        <taxon>Dictyostelium</taxon>
    </lineage>
</organism>
<keyword evidence="6" id="KW-1185">Reference proteome</keyword>
<gene>
    <name evidence="5" type="ORF">RB653_002466</name>
</gene>
<dbReference type="InterPro" id="IPR036899">
    <property type="entry name" value="Ribosomal_uL13_sf"/>
</dbReference>
<comment type="caution">
    <text evidence="5">The sequence shown here is derived from an EMBL/GenBank/DDBJ whole genome shotgun (WGS) entry which is preliminary data.</text>
</comment>
<dbReference type="FunFam" id="3.90.1180.10:FF:000002">
    <property type="entry name" value="60S ribosomal protein L16"/>
    <property type="match status" value="1"/>
</dbReference>
<proteinExistence type="inferred from homology"/>
<dbReference type="PANTHER" id="PTHR11545">
    <property type="entry name" value="RIBOSOMAL PROTEIN L13"/>
    <property type="match status" value="1"/>
</dbReference>
<protein>
    <recommendedName>
        <fullName evidence="7">60S ribosomal protein L13a</fullName>
    </recommendedName>
</protein>
<keyword evidence="2 4" id="KW-0689">Ribosomal protein</keyword>
<name>A0AAN7TXV5_9MYCE</name>
<dbReference type="SUPFAM" id="SSF52161">
    <property type="entry name" value="Ribosomal protein L13"/>
    <property type="match status" value="1"/>
</dbReference>
<dbReference type="Gene3D" id="3.90.1180.10">
    <property type="entry name" value="Ribosomal protein L13"/>
    <property type="match status" value="1"/>
</dbReference>
<dbReference type="InterPro" id="IPR005822">
    <property type="entry name" value="Ribosomal_uL13"/>
</dbReference>
<dbReference type="InterPro" id="IPR023563">
    <property type="entry name" value="Ribosomal_uL13_CS"/>
</dbReference>
<evidence type="ECO:0000256" key="4">
    <source>
        <dbReference type="RuleBase" id="RU003877"/>
    </source>
</evidence>
<evidence type="ECO:0000313" key="6">
    <source>
        <dbReference type="Proteomes" id="UP001344447"/>
    </source>
</evidence>
<evidence type="ECO:0000256" key="1">
    <source>
        <dbReference type="ARBA" id="ARBA00006227"/>
    </source>
</evidence>
<dbReference type="NCBIfam" id="TIGR01077">
    <property type="entry name" value="L13_A_E"/>
    <property type="match status" value="1"/>
</dbReference>
<evidence type="ECO:0000256" key="3">
    <source>
        <dbReference type="ARBA" id="ARBA00023274"/>
    </source>
</evidence>
<accession>A0AAN7TXV5</accession>
<dbReference type="InterPro" id="IPR005755">
    <property type="entry name" value="Ribosomal_uL13_euk/arc"/>
</dbReference>
<dbReference type="HAMAP" id="MF_01366">
    <property type="entry name" value="Ribosomal_uL13"/>
    <property type="match status" value="1"/>
</dbReference>
<dbReference type="Proteomes" id="UP001344447">
    <property type="component" value="Unassembled WGS sequence"/>
</dbReference>
<reference evidence="5 6" key="1">
    <citation type="submission" date="2023-11" db="EMBL/GenBank/DDBJ databases">
        <title>Dfirmibasis_genome.</title>
        <authorList>
            <person name="Edelbroek B."/>
            <person name="Kjellin J."/>
            <person name="Jerlstrom-Hultqvist J."/>
            <person name="Soderbom F."/>
        </authorList>
    </citation>
    <scope>NUCLEOTIDE SEQUENCE [LARGE SCALE GENOMIC DNA]</scope>
    <source>
        <strain evidence="5 6">TNS-C-14</strain>
    </source>
</reference>
<evidence type="ECO:0000313" key="5">
    <source>
        <dbReference type="EMBL" id="KAK5577523.1"/>
    </source>
</evidence>